<dbReference type="SMART" id="SM00458">
    <property type="entry name" value="RICIN"/>
    <property type="match status" value="1"/>
</dbReference>
<dbReference type="Gene3D" id="2.80.10.50">
    <property type="match status" value="3"/>
</dbReference>
<dbReference type="Proteomes" id="UP001285521">
    <property type="component" value="Unassembled WGS sequence"/>
</dbReference>
<evidence type="ECO:0000259" key="1">
    <source>
        <dbReference type="SMART" id="SM00458"/>
    </source>
</evidence>
<sequence>MRWLVLVMLLAACDATVKYHPVALPIEFSVNSNGEIAVSRSTQVVTPLGTFKFEASAKLTGSSDETVLAINHYLNNEAVQSRYRLQAQSEDLKACVSGQAEVRPDLGNHAIVVSALNNATRIVVTNQSASCPQQPAEYTLMAQHSGKCLDIPFSTPSDHTQIQQYTCHRAPNQRWLLQQNADGYYRIKSVATGGCLDIPNASHNVEIVQQFQCHDGTNQQWSIWPTGIVARHSGMCLDIRAGDLDDHGVLQQYPCHGGANQRWTVA</sequence>
<gene>
    <name evidence="2" type="ORF">SK803_13680</name>
</gene>
<dbReference type="InterPro" id="IPR035992">
    <property type="entry name" value="Ricin_B-like_lectins"/>
</dbReference>
<dbReference type="Pfam" id="PF00652">
    <property type="entry name" value="Ricin_B_lectin"/>
    <property type="match status" value="1"/>
</dbReference>
<organism evidence="2 3">
    <name type="scientific">Lentzea miocenica</name>
    <dbReference type="NCBI Taxonomy" id="3095431"/>
    <lineage>
        <taxon>Bacteria</taxon>
        <taxon>Bacillati</taxon>
        <taxon>Actinomycetota</taxon>
        <taxon>Actinomycetes</taxon>
        <taxon>Pseudonocardiales</taxon>
        <taxon>Pseudonocardiaceae</taxon>
        <taxon>Lentzea</taxon>
    </lineage>
</organism>
<feature type="domain" description="Ricin B lectin" evidence="1">
    <location>
        <begin position="135"/>
        <end position="266"/>
    </location>
</feature>
<dbReference type="CDD" id="cd00161">
    <property type="entry name" value="beta-trefoil_Ricin-like"/>
    <property type="match status" value="1"/>
</dbReference>
<dbReference type="PROSITE" id="PS50231">
    <property type="entry name" value="RICIN_B_LECTIN"/>
    <property type="match status" value="1"/>
</dbReference>
<dbReference type="SUPFAM" id="SSF50370">
    <property type="entry name" value="Ricin B-like lectins"/>
    <property type="match status" value="1"/>
</dbReference>
<keyword evidence="3" id="KW-1185">Reference proteome</keyword>
<protein>
    <submittedName>
        <fullName evidence="2">RICIN domain-containing protein</fullName>
    </submittedName>
</protein>
<proteinExistence type="predicted"/>
<evidence type="ECO:0000313" key="2">
    <source>
        <dbReference type="EMBL" id="MDX8031273.1"/>
    </source>
</evidence>
<dbReference type="EMBL" id="JAXAVW010000010">
    <property type="protein sequence ID" value="MDX8031273.1"/>
    <property type="molecule type" value="Genomic_DNA"/>
</dbReference>
<dbReference type="InterPro" id="IPR000772">
    <property type="entry name" value="Ricin_B_lectin"/>
</dbReference>
<reference evidence="2 3" key="2">
    <citation type="submission" date="2023-11" db="EMBL/GenBank/DDBJ databases">
        <authorList>
            <person name="Lara A.C."/>
            <person name="Chronakova A."/>
        </authorList>
    </citation>
    <scope>NUCLEOTIDE SEQUENCE [LARGE SCALE GENOMIC DNA]</scope>
    <source>
        <strain evidence="2 3">BCCO 10_0856</strain>
    </source>
</reference>
<name>A0ABU4SZG1_9PSEU</name>
<reference evidence="2 3" key="1">
    <citation type="submission" date="2023-11" db="EMBL/GenBank/DDBJ databases">
        <title>Lentzea sokolovensis, sp. nov., Lentzea kristufkii, sp. nov., and Lentzea miocenensis, sp. nov., rare actinobacteria from Sokolov Coal Basin, Miocene lacustrine sediment, Czech Republic.</title>
        <authorList>
            <person name="Lara A."/>
            <person name="Kotroba L."/>
            <person name="Nouioui I."/>
            <person name="Neumann-Schaal M."/>
            <person name="Mast Y."/>
            <person name="Chronakova A."/>
        </authorList>
    </citation>
    <scope>NUCLEOTIDE SEQUENCE [LARGE SCALE GENOMIC DNA]</scope>
    <source>
        <strain evidence="2 3">BCCO 10_0856</strain>
    </source>
</reference>
<dbReference type="RefSeq" id="WP_319966339.1">
    <property type="nucleotide sequence ID" value="NZ_JAXAVW010000010.1"/>
</dbReference>
<accession>A0ABU4SZG1</accession>
<comment type="caution">
    <text evidence="2">The sequence shown here is derived from an EMBL/GenBank/DDBJ whole genome shotgun (WGS) entry which is preliminary data.</text>
</comment>
<evidence type="ECO:0000313" key="3">
    <source>
        <dbReference type="Proteomes" id="UP001285521"/>
    </source>
</evidence>